<reference evidence="1" key="1">
    <citation type="journal article" date="2015" name="Nature">
        <title>Complex archaea that bridge the gap between prokaryotes and eukaryotes.</title>
        <authorList>
            <person name="Spang A."/>
            <person name="Saw J.H."/>
            <person name="Jorgensen S.L."/>
            <person name="Zaremba-Niedzwiedzka K."/>
            <person name="Martijn J."/>
            <person name="Lind A.E."/>
            <person name="van Eijk R."/>
            <person name="Schleper C."/>
            <person name="Guy L."/>
            <person name="Ettema T.J."/>
        </authorList>
    </citation>
    <scope>NUCLEOTIDE SEQUENCE</scope>
</reference>
<comment type="caution">
    <text evidence="1">The sequence shown here is derived from an EMBL/GenBank/DDBJ whole genome shotgun (WGS) entry which is preliminary data.</text>
</comment>
<dbReference type="EMBL" id="LAZR01007857">
    <property type="protein sequence ID" value="KKM82482.1"/>
    <property type="molecule type" value="Genomic_DNA"/>
</dbReference>
<accession>A0A0F9NMB1</accession>
<name>A0A0F9NMB1_9ZZZZ</name>
<sequence length="133" mass="15565">MRAYELLTEYQELGPYGGWISDKNEIFGINTPEDHLYVINQQGFATFERAFEAGWVRIIWKGLLWGLEGMPKDVKRAFRKIAKRFFEEVKSSSQMTLHVDLLSDPMDRYTGLTSDYFIMPKDKARLIQFMNGL</sequence>
<evidence type="ECO:0000313" key="1">
    <source>
        <dbReference type="EMBL" id="KKM82482.1"/>
    </source>
</evidence>
<proteinExistence type="predicted"/>
<protein>
    <submittedName>
        <fullName evidence="1">Uncharacterized protein</fullName>
    </submittedName>
</protein>
<organism evidence="1">
    <name type="scientific">marine sediment metagenome</name>
    <dbReference type="NCBI Taxonomy" id="412755"/>
    <lineage>
        <taxon>unclassified sequences</taxon>
        <taxon>metagenomes</taxon>
        <taxon>ecological metagenomes</taxon>
    </lineage>
</organism>
<gene>
    <name evidence="1" type="ORF">LCGC14_1319130</name>
</gene>
<dbReference type="AlphaFoldDB" id="A0A0F9NMB1"/>